<dbReference type="AlphaFoldDB" id="A0A9P8YJR7"/>
<feature type="region of interest" description="Disordered" evidence="1">
    <location>
        <begin position="45"/>
        <end position="65"/>
    </location>
</feature>
<dbReference type="GeneID" id="70187513"/>
<reference evidence="2" key="1">
    <citation type="journal article" date="2021" name="Nat. Commun.">
        <title>Genetic determinants of endophytism in the Arabidopsis root mycobiome.</title>
        <authorList>
            <person name="Mesny F."/>
            <person name="Miyauchi S."/>
            <person name="Thiergart T."/>
            <person name="Pickel B."/>
            <person name="Atanasova L."/>
            <person name="Karlsson M."/>
            <person name="Huettel B."/>
            <person name="Barry K.W."/>
            <person name="Haridas S."/>
            <person name="Chen C."/>
            <person name="Bauer D."/>
            <person name="Andreopoulos W."/>
            <person name="Pangilinan J."/>
            <person name="LaButti K."/>
            <person name="Riley R."/>
            <person name="Lipzen A."/>
            <person name="Clum A."/>
            <person name="Drula E."/>
            <person name="Henrissat B."/>
            <person name="Kohler A."/>
            <person name="Grigoriev I.V."/>
            <person name="Martin F.M."/>
            <person name="Hacquard S."/>
        </authorList>
    </citation>
    <scope>NUCLEOTIDE SEQUENCE</scope>
    <source>
        <strain evidence="2">MPI-CAGE-CH-0230</strain>
    </source>
</reference>
<keyword evidence="3" id="KW-1185">Reference proteome</keyword>
<evidence type="ECO:0000313" key="3">
    <source>
        <dbReference type="Proteomes" id="UP000756346"/>
    </source>
</evidence>
<proteinExistence type="predicted"/>
<gene>
    <name evidence="2" type="ORF">B0I36DRAFT_358430</name>
</gene>
<dbReference type="Proteomes" id="UP000756346">
    <property type="component" value="Unassembled WGS sequence"/>
</dbReference>
<comment type="caution">
    <text evidence="2">The sequence shown here is derived from an EMBL/GenBank/DDBJ whole genome shotgun (WGS) entry which is preliminary data.</text>
</comment>
<feature type="compositionally biased region" description="Polar residues" evidence="1">
    <location>
        <begin position="101"/>
        <end position="115"/>
    </location>
</feature>
<evidence type="ECO:0000256" key="1">
    <source>
        <dbReference type="SAM" id="MobiDB-lite"/>
    </source>
</evidence>
<dbReference type="EMBL" id="JAGTJQ010000001">
    <property type="protein sequence ID" value="KAH7041242.1"/>
    <property type="molecule type" value="Genomic_DNA"/>
</dbReference>
<protein>
    <submittedName>
        <fullName evidence="2">Uncharacterized protein</fullName>
    </submittedName>
</protein>
<evidence type="ECO:0000313" key="2">
    <source>
        <dbReference type="EMBL" id="KAH7041242.1"/>
    </source>
</evidence>
<feature type="region of interest" description="Disordered" evidence="1">
    <location>
        <begin position="101"/>
        <end position="129"/>
    </location>
</feature>
<accession>A0A9P8YJR7</accession>
<organism evidence="2 3">
    <name type="scientific">Microdochium trichocladiopsis</name>
    <dbReference type="NCBI Taxonomy" id="1682393"/>
    <lineage>
        <taxon>Eukaryota</taxon>
        <taxon>Fungi</taxon>
        <taxon>Dikarya</taxon>
        <taxon>Ascomycota</taxon>
        <taxon>Pezizomycotina</taxon>
        <taxon>Sordariomycetes</taxon>
        <taxon>Xylariomycetidae</taxon>
        <taxon>Xylariales</taxon>
        <taxon>Microdochiaceae</taxon>
        <taxon>Microdochium</taxon>
    </lineage>
</organism>
<name>A0A9P8YJR7_9PEZI</name>
<dbReference type="RefSeq" id="XP_046019297.1">
    <property type="nucleotide sequence ID" value="XM_046157967.1"/>
</dbReference>
<sequence length="129" mass="14231">MPSIFSRKSSRMASMDSSNYADSTYADFESVYSYDIKEDARQHFTTTTMDSKSKSSSSSSGRITPEELAKYQKKIPRWLVFASSFGNLHLIHSRTATAQISSAQLGSGPETNNPSFLKPDSGKKLASQD</sequence>